<keyword evidence="4" id="KW-1185">Reference proteome</keyword>
<dbReference type="EMBL" id="FTNZ01000006">
    <property type="protein sequence ID" value="SIS38006.1"/>
    <property type="molecule type" value="Genomic_DNA"/>
</dbReference>
<dbReference type="KEGG" id="cjt:EG359_02395"/>
<evidence type="ECO:0000313" key="4">
    <source>
        <dbReference type="Proteomes" id="UP000279541"/>
    </source>
</evidence>
<protein>
    <submittedName>
        <fullName evidence="2">Uncharacterized protein</fullName>
    </submittedName>
</protein>
<evidence type="ECO:0000313" key="1">
    <source>
        <dbReference type="EMBL" id="AZA98525.1"/>
    </source>
</evidence>
<dbReference type="EMBL" id="CP033926">
    <property type="protein sequence ID" value="AZA98525.1"/>
    <property type="molecule type" value="Genomic_DNA"/>
</dbReference>
<dbReference type="PROSITE" id="PS51257">
    <property type="entry name" value="PROKAR_LIPOPROTEIN"/>
    <property type="match status" value="1"/>
</dbReference>
<gene>
    <name evidence="1" type="ORF">EG359_02395</name>
    <name evidence="2" type="ORF">SAMN05421768_10645</name>
</gene>
<accession>A0A1N7ILZ3</accession>
<evidence type="ECO:0000313" key="2">
    <source>
        <dbReference type="EMBL" id="SIS38006.1"/>
    </source>
</evidence>
<dbReference type="AlphaFoldDB" id="A0A1N7ILZ3"/>
<proteinExistence type="predicted"/>
<reference evidence="1 4" key="2">
    <citation type="submission" date="2018-11" db="EMBL/GenBank/DDBJ databases">
        <title>Proposal to divide the Flavobacteriaceae and reorganize its genera based on Amino Acid Identity values calculated from whole genome sequences.</title>
        <authorList>
            <person name="Nicholson A.C."/>
            <person name="Gulvik C.A."/>
            <person name="Whitney A.M."/>
            <person name="Humrighouse B.W."/>
            <person name="Bell M."/>
            <person name="Holmes B."/>
            <person name="Steigerwalt A.G."/>
            <person name="Villarma A."/>
            <person name="Sheth M."/>
            <person name="Batra D."/>
            <person name="Pryor J."/>
            <person name="Bernardet J.-F."/>
            <person name="Hugo C."/>
            <person name="Kampfer P."/>
            <person name="Newman J."/>
            <person name="McQuiston J.R."/>
        </authorList>
    </citation>
    <scope>NUCLEOTIDE SEQUENCE [LARGE SCALE GENOMIC DNA]</scope>
    <source>
        <strain evidence="1 4">DSM 16927</strain>
    </source>
</reference>
<dbReference type="Proteomes" id="UP000186106">
    <property type="component" value="Unassembled WGS sequence"/>
</dbReference>
<dbReference type="RefSeq" id="WP_076355371.1">
    <property type="nucleotide sequence ID" value="NZ_CP033926.1"/>
</dbReference>
<reference evidence="2 3" key="1">
    <citation type="submission" date="2017-01" db="EMBL/GenBank/DDBJ databases">
        <authorList>
            <person name="Mah S.A."/>
            <person name="Swanson W.J."/>
            <person name="Moy G.W."/>
            <person name="Vacquier V.D."/>
        </authorList>
    </citation>
    <scope>NUCLEOTIDE SEQUENCE [LARGE SCALE GENOMIC DNA]</scope>
    <source>
        <strain evidence="2 3">DSM 16927</strain>
    </source>
</reference>
<organism evidence="2 3">
    <name type="scientific">Chryseobacterium joostei</name>
    <dbReference type="NCBI Taxonomy" id="112234"/>
    <lineage>
        <taxon>Bacteria</taxon>
        <taxon>Pseudomonadati</taxon>
        <taxon>Bacteroidota</taxon>
        <taxon>Flavobacteriia</taxon>
        <taxon>Flavobacteriales</taxon>
        <taxon>Weeksellaceae</taxon>
        <taxon>Chryseobacterium group</taxon>
        <taxon>Chryseobacterium</taxon>
    </lineage>
</organism>
<name>A0A1N7ILZ3_9FLAO</name>
<dbReference type="Proteomes" id="UP000279541">
    <property type="component" value="Chromosome"/>
</dbReference>
<dbReference type="OrthoDB" id="770076at2"/>
<dbReference type="STRING" id="112234.SAMN05421768_10645"/>
<sequence length="298" mass="34372">MQTNRLIFLNILIVLLIGCKKETNAQNRDILDTVKTKKIEVSKTNYLESLRYKSFVVSCGGGCAMTYIANNVEKDNSVFKVKFTVEMYTNEQLSDTYNETYLFFYDQTGKISKIILEGTKNNALETLPSGARRSFIEFSQNLIKATSPDNQNKSEENKFIVEKNPKKVNLPFSFYDYFNDDYSESKYPNYELKPFLIDFLKNNSYDAETYKGLVIHSDENFLYLLISILRGDSEYFVLVTTKNNVIIDYKEIGLIGDENPVTFKILPNFIIERYNGNGPNLNALEKFKINEAGKIIKE</sequence>
<evidence type="ECO:0000313" key="3">
    <source>
        <dbReference type="Proteomes" id="UP000186106"/>
    </source>
</evidence>